<protein>
    <submittedName>
        <fullName evidence="1">Uncharacterized protein</fullName>
    </submittedName>
</protein>
<sequence length="222" mass="24409">MVKAYEEAECPGDTLPFLVNRLQYKYQAQLPGSSQGTYHFRIHHTPRPHAYRILRVRAGLPQDALRFGENPSTRPGLVYSCTITFQPFSSILDWDLIPVVKPRKSCADSVAHEVDTDSTTIYRRASFSVASSNELKHGSDSPAAQPSPIKTGNVHCEINAASTITSPKEIADVSSCVSGSYHVDKDGETNLDVHTAKAPPTLPLIPYEPAPVAFGRIIWDYS</sequence>
<evidence type="ECO:0000313" key="1">
    <source>
        <dbReference type="EMBL" id="KAK3951122.1"/>
    </source>
</evidence>
<keyword evidence="2" id="KW-1185">Reference proteome</keyword>
<gene>
    <name evidence="1" type="ORF">QBC32DRAFT_263060</name>
</gene>
<name>A0AAN6SEB7_9PEZI</name>
<evidence type="ECO:0000313" key="2">
    <source>
        <dbReference type="Proteomes" id="UP001303222"/>
    </source>
</evidence>
<dbReference type="Proteomes" id="UP001303222">
    <property type="component" value="Unassembled WGS sequence"/>
</dbReference>
<organism evidence="1 2">
    <name type="scientific">Pseudoneurospora amorphoporcata</name>
    <dbReference type="NCBI Taxonomy" id="241081"/>
    <lineage>
        <taxon>Eukaryota</taxon>
        <taxon>Fungi</taxon>
        <taxon>Dikarya</taxon>
        <taxon>Ascomycota</taxon>
        <taxon>Pezizomycotina</taxon>
        <taxon>Sordariomycetes</taxon>
        <taxon>Sordariomycetidae</taxon>
        <taxon>Sordariales</taxon>
        <taxon>Sordariaceae</taxon>
        <taxon>Pseudoneurospora</taxon>
    </lineage>
</organism>
<dbReference type="EMBL" id="MU859156">
    <property type="protein sequence ID" value="KAK3951122.1"/>
    <property type="molecule type" value="Genomic_DNA"/>
</dbReference>
<dbReference type="AlphaFoldDB" id="A0AAN6SEB7"/>
<reference evidence="1" key="2">
    <citation type="submission" date="2023-06" db="EMBL/GenBank/DDBJ databases">
        <authorList>
            <consortium name="Lawrence Berkeley National Laboratory"/>
            <person name="Mondo S.J."/>
            <person name="Hensen N."/>
            <person name="Bonometti L."/>
            <person name="Westerberg I."/>
            <person name="Brannstrom I.O."/>
            <person name="Guillou S."/>
            <person name="Cros-Aarteil S."/>
            <person name="Calhoun S."/>
            <person name="Haridas S."/>
            <person name="Kuo A."/>
            <person name="Pangilinan J."/>
            <person name="Riley R."/>
            <person name="Labutti K."/>
            <person name="Andreopoulos B."/>
            <person name="Lipzen A."/>
            <person name="Chen C."/>
            <person name="Yanf M."/>
            <person name="Daum C."/>
            <person name="Ng V."/>
            <person name="Clum A."/>
            <person name="Steindorff A."/>
            <person name="Ohm R."/>
            <person name="Martin F."/>
            <person name="Silar P."/>
            <person name="Natvig D."/>
            <person name="Lalanne C."/>
            <person name="Gautier V."/>
            <person name="Ament-Velasquez S.L."/>
            <person name="Kruys A."/>
            <person name="Hutchinson M.I."/>
            <person name="Powell A.J."/>
            <person name="Barry K."/>
            <person name="Miller A.N."/>
            <person name="Grigoriev I.V."/>
            <person name="Debuchy R."/>
            <person name="Gladieux P."/>
            <person name="Thoren M.H."/>
            <person name="Johannesson H."/>
        </authorList>
    </citation>
    <scope>NUCLEOTIDE SEQUENCE</scope>
    <source>
        <strain evidence="1">CBS 626.80</strain>
    </source>
</reference>
<comment type="caution">
    <text evidence="1">The sequence shown here is derived from an EMBL/GenBank/DDBJ whole genome shotgun (WGS) entry which is preliminary data.</text>
</comment>
<proteinExistence type="predicted"/>
<reference evidence="1" key="1">
    <citation type="journal article" date="2023" name="Mol. Phylogenet. Evol.">
        <title>Genome-scale phylogeny and comparative genomics of the fungal order Sordariales.</title>
        <authorList>
            <person name="Hensen N."/>
            <person name="Bonometti L."/>
            <person name="Westerberg I."/>
            <person name="Brannstrom I.O."/>
            <person name="Guillou S."/>
            <person name="Cros-Aarteil S."/>
            <person name="Calhoun S."/>
            <person name="Haridas S."/>
            <person name="Kuo A."/>
            <person name="Mondo S."/>
            <person name="Pangilinan J."/>
            <person name="Riley R."/>
            <person name="LaButti K."/>
            <person name="Andreopoulos B."/>
            <person name="Lipzen A."/>
            <person name="Chen C."/>
            <person name="Yan M."/>
            <person name="Daum C."/>
            <person name="Ng V."/>
            <person name="Clum A."/>
            <person name="Steindorff A."/>
            <person name="Ohm R.A."/>
            <person name="Martin F."/>
            <person name="Silar P."/>
            <person name="Natvig D.O."/>
            <person name="Lalanne C."/>
            <person name="Gautier V."/>
            <person name="Ament-Velasquez S.L."/>
            <person name="Kruys A."/>
            <person name="Hutchinson M.I."/>
            <person name="Powell A.J."/>
            <person name="Barry K."/>
            <person name="Miller A.N."/>
            <person name="Grigoriev I.V."/>
            <person name="Debuchy R."/>
            <person name="Gladieux P."/>
            <person name="Hiltunen Thoren M."/>
            <person name="Johannesson H."/>
        </authorList>
    </citation>
    <scope>NUCLEOTIDE SEQUENCE</scope>
    <source>
        <strain evidence="1">CBS 626.80</strain>
    </source>
</reference>
<accession>A0AAN6SEB7</accession>